<reference evidence="2" key="1">
    <citation type="submission" date="2018-05" db="EMBL/GenBank/DDBJ databases">
        <authorList>
            <person name="Lanie J.A."/>
            <person name="Ng W.-L."/>
            <person name="Kazmierczak K.M."/>
            <person name="Andrzejewski T.M."/>
            <person name="Davidsen T.M."/>
            <person name="Wayne K.J."/>
            <person name="Tettelin H."/>
            <person name="Glass J.I."/>
            <person name="Rusch D."/>
            <person name="Podicherti R."/>
            <person name="Tsui H.-C.T."/>
            <person name="Winkler M.E."/>
        </authorList>
    </citation>
    <scope>NUCLEOTIDE SEQUENCE</scope>
</reference>
<organism evidence="2">
    <name type="scientific">marine metagenome</name>
    <dbReference type="NCBI Taxonomy" id="408172"/>
    <lineage>
        <taxon>unclassified sequences</taxon>
        <taxon>metagenomes</taxon>
        <taxon>ecological metagenomes</taxon>
    </lineage>
</organism>
<dbReference type="Pfam" id="PF13847">
    <property type="entry name" value="Methyltransf_31"/>
    <property type="match status" value="1"/>
</dbReference>
<dbReference type="Gene3D" id="3.40.50.150">
    <property type="entry name" value="Vaccinia Virus protein VP39"/>
    <property type="match status" value="1"/>
</dbReference>
<name>A0A382LQJ3_9ZZZZ</name>
<dbReference type="SUPFAM" id="SSF53335">
    <property type="entry name" value="S-adenosyl-L-methionine-dependent methyltransferases"/>
    <property type="match status" value="1"/>
</dbReference>
<accession>A0A382LQJ3</accession>
<dbReference type="InterPro" id="IPR025714">
    <property type="entry name" value="Methyltranfer_dom"/>
</dbReference>
<evidence type="ECO:0000259" key="1">
    <source>
        <dbReference type="Pfam" id="PF13847"/>
    </source>
</evidence>
<sequence>MSEENAYILGTDEEELIRLELQHKVWLSEAKHGWDLAEFKTGQTILDLGCGPGYCTEELAHIVGKTGKVIGVDRSDAFIAYLNQIKKLNRLSIEPCLADFDTLSLKSESLNGMYCRWALAWIANPKEILTKIKDALKPKGKMVIHEYYNYAAHVTNPEKPALKKAIAAALRSFKDSDFEINVGSFLPQYFEELGMKIIHIRLMPKLGTPGSMNWEWPKTWYHNYFPRLVSMGYLSKQDVEDALGSVLELEMLPYATLCCPLMVEVIAEK</sequence>
<dbReference type="CDD" id="cd02440">
    <property type="entry name" value="AdoMet_MTases"/>
    <property type="match status" value="1"/>
</dbReference>
<proteinExistence type="predicted"/>
<gene>
    <name evidence="2" type="ORF">METZ01_LOCUS291822</name>
</gene>
<dbReference type="InterPro" id="IPR029063">
    <property type="entry name" value="SAM-dependent_MTases_sf"/>
</dbReference>
<feature type="domain" description="Methyltransferase" evidence="1">
    <location>
        <begin position="41"/>
        <end position="153"/>
    </location>
</feature>
<dbReference type="EMBL" id="UINC01088598">
    <property type="protein sequence ID" value="SVC38968.1"/>
    <property type="molecule type" value="Genomic_DNA"/>
</dbReference>
<evidence type="ECO:0000313" key="2">
    <source>
        <dbReference type="EMBL" id="SVC38968.1"/>
    </source>
</evidence>
<dbReference type="AlphaFoldDB" id="A0A382LQJ3"/>
<dbReference type="PANTHER" id="PTHR43861">
    <property type="entry name" value="TRANS-ACONITATE 2-METHYLTRANSFERASE-RELATED"/>
    <property type="match status" value="1"/>
</dbReference>
<protein>
    <recommendedName>
        <fullName evidence="1">Methyltransferase domain-containing protein</fullName>
    </recommendedName>
</protein>